<dbReference type="Pfam" id="PF00924">
    <property type="entry name" value="MS_channel_2nd"/>
    <property type="match status" value="1"/>
</dbReference>
<gene>
    <name evidence="8" type="ORF">E1091_12815</name>
</gene>
<name>A0ABY2DFG2_9ACTN</name>
<reference evidence="8 9" key="1">
    <citation type="submission" date="2019-02" db="EMBL/GenBank/DDBJ databases">
        <title>Draft genome sequences of novel Actinobacteria.</title>
        <authorList>
            <person name="Sahin N."/>
            <person name="Ay H."/>
            <person name="Saygin H."/>
        </authorList>
    </citation>
    <scope>NUCLEOTIDE SEQUENCE [LARGE SCALE GENOMIC DNA]</scope>
    <source>
        <strain evidence="8 9">JCM 30529</strain>
    </source>
</reference>
<dbReference type="InterPro" id="IPR010920">
    <property type="entry name" value="LSM_dom_sf"/>
</dbReference>
<feature type="transmembrane region" description="Helical" evidence="6">
    <location>
        <begin position="81"/>
        <end position="108"/>
    </location>
</feature>
<dbReference type="Gene3D" id="3.30.70.100">
    <property type="match status" value="1"/>
</dbReference>
<evidence type="ECO:0000256" key="1">
    <source>
        <dbReference type="ARBA" id="ARBA00004651"/>
    </source>
</evidence>
<organism evidence="8 9">
    <name type="scientific">Micromonospora fluostatini</name>
    <dbReference type="NCBI Taxonomy" id="1629071"/>
    <lineage>
        <taxon>Bacteria</taxon>
        <taxon>Bacillati</taxon>
        <taxon>Actinomycetota</taxon>
        <taxon>Actinomycetes</taxon>
        <taxon>Micromonosporales</taxon>
        <taxon>Micromonosporaceae</taxon>
        <taxon>Micromonospora</taxon>
    </lineage>
</organism>
<evidence type="ECO:0000256" key="4">
    <source>
        <dbReference type="ARBA" id="ARBA00022989"/>
    </source>
</evidence>
<dbReference type="EMBL" id="SMKE01000462">
    <property type="protein sequence ID" value="TDB92555.1"/>
    <property type="molecule type" value="Genomic_DNA"/>
</dbReference>
<dbReference type="InterPro" id="IPR006685">
    <property type="entry name" value="MscS_channel_2nd"/>
</dbReference>
<comment type="subcellular location">
    <subcellularLocation>
        <location evidence="1">Cell membrane</location>
        <topology evidence="1">Multi-pass membrane protein</topology>
    </subcellularLocation>
</comment>
<proteinExistence type="predicted"/>
<feature type="transmembrane region" description="Helical" evidence="6">
    <location>
        <begin position="14"/>
        <end position="35"/>
    </location>
</feature>
<evidence type="ECO:0000256" key="2">
    <source>
        <dbReference type="ARBA" id="ARBA00022475"/>
    </source>
</evidence>
<dbReference type="PANTHER" id="PTHR30566:SF5">
    <property type="entry name" value="MECHANOSENSITIVE ION CHANNEL PROTEIN 1, MITOCHONDRIAL-RELATED"/>
    <property type="match status" value="1"/>
</dbReference>
<dbReference type="Gene3D" id="2.30.30.60">
    <property type="match status" value="1"/>
</dbReference>
<dbReference type="SUPFAM" id="SSF82689">
    <property type="entry name" value="Mechanosensitive channel protein MscS (YggB), C-terminal domain"/>
    <property type="match status" value="1"/>
</dbReference>
<evidence type="ECO:0000313" key="8">
    <source>
        <dbReference type="EMBL" id="TDB92555.1"/>
    </source>
</evidence>
<keyword evidence="3 6" id="KW-0812">Transmembrane</keyword>
<evidence type="ECO:0000256" key="3">
    <source>
        <dbReference type="ARBA" id="ARBA00022692"/>
    </source>
</evidence>
<evidence type="ECO:0000313" key="9">
    <source>
        <dbReference type="Proteomes" id="UP000295626"/>
    </source>
</evidence>
<comment type="caution">
    <text evidence="8">The sequence shown here is derived from an EMBL/GenBank/DDBJ whole genome shotgun (WGS) entry which is preliminary data.</text>
</comment>
<feature type="transmembrane region" description="Helical" evidence="6">
    <location>
        <begin position="56"/>
        <end position="75"/>
    </location>
</feature>
<keyword evidence="4 6" id="KW-1133">Transmembrane helix</keyword>
<feature type="domain" description="Mechanosensitive ion channel MscS" evidence="7">
    <location>
        <begin position="97"/>
        <end position="138"/>
    </location>
</feature>
<dbReference type="InterPro" id="IPR023408">
    <property type="entry name" value="MscS_beta-dom_sf"/>
</dbReference>
<dbReference type="Proteomes" id="UP000295626">
    <property type="component" value="Unassembled WGS sequence"/>
</dbReference>
<dbReference type="InterPro" id="IPR011066">
    <property type="entry name" value="MscS_channel_C_sf"/>
</dbReference>
<dbReference type="SUPFAM" id="SSF50182">
    <property type="entry name" value="Sm-like ribonucleoproteins"/>
    <property type="match status" value="1"/>
</dbReference>
<sequence>MERFLEALWDTSSVSGRLVTSIVLLVLAVVIAMLAGRLATIRVADTTNRYYLRKAVHYLTVVALLLALALLWRPFAGRVGVVFGLLAAGLALAMQEVIGAFAGWISILTGRQFRVGDRIQMCGVRGDVLDITPLRTRILESGSSSDPESWIRGRQYTGRVVSLSNRFVFTAPVFNSSTVLDHLWEELTLPVPYEADWHLAERILCEEAERTSSTAEAQRAIEQMRHRYPVAGAEVDPRVFVRATPNWVELSARFVVPVRAARQAKDQVTRRVLDRFAESGIRVASATQDITIHPSQATKAVAVVPADRR</sequence>
<evidence type="ECO:0000256" key="6">
    <source>
        <dbReference type="SAM" id="Phobius"/>
    </source>
</evidence>
<protein>
    <submittedName>
        <fullName evidence="8">Mechanosensitive ion channel family protein</fullName>
    </submittedName>
</protein>
<evidence type="ECO:0000259" key="7">
    <source>
        <dbReference type="Pfam" id="PF00924"/>
    </source>
</evidence>
<accession>A0ABY2DFG2</accession>
<keyword evidence="9" id="KW-1185">Reference proteome</keyword>
<keyword evidence="2" id="KW-1003">Cell membrane</keyword>
<keyword evidence="5 6" id="KW-0472">Membrane</keyword>
<dbReference type="PANTHER" id="PTHR30566">
    <property type="entry name" value="YNAI-RELATED MECHANOSENSITIVE ION CHANNEL"/>
    <property type="match status" value="1"/>
</dbReference>
<evidence type="ECO:0000256" key="5">
    <source>
        <dbReference type="ARBA" id="ARBA00023136"/>
    </source>
</evidence>